<dbReference type="OrthoDB" id="480149at2"/>
<protein>
    <recommendedName>
        <fullName evidence="3">Sugar transferase</fullName>
    </recommendedName>
</protein>
<evidence type="ECO:0000313" key="1">
    <source>
        <dbReference type="EMBL" id="GBF79336.1"/>
    </source>
</evidence>
<comment type="caution">
    <text evidence="1">The sequence shown here is derived from an EMBL/GenBank/DDBJ whole genome shotgun (WGS) entry which is preliminary data.</text>
</comment>
<accession>A0A401IDM7</accession>
<gene>
    <name evidence="1" type="ORF">AsFPU1_0729</name>
</gene>
<sequence>MINGIYTLANDVVYDQLIALLNSIEVNVDPNFPVCVIPYDDRLEKVKQEINKRSNVQLLDNPNIIARWEQFAQQIWDAHPFVRQEWDARGITGVNRLGMHRRFCAFDSESPFDNFIYFDGDVLVLNSLDYIFDKLKDKDFLVYDFQYKDPSHVYNVNSSKLLEIFSQERINQEIFCAGFYASKKGLFPSEKRAWLVEQLQAGEAEILYPNGPDQSILNYMVMRGQVNAYNFALNLPHQQKTGCAVTSGHFDYRDNLLYDKGQLLTYLHYIGIPSYAFTNLCAGENLAFPYREIFLHYRYLHEPENIPNFSGKAKPYNPPPTWGEKLLNKLKINR</sequence>
<keyword evidence="2" id="KW-1185">Reference proteome</keyword>
<dbReference type="InterPro" id="IPR054619">
    <property type="entry name" value="Npun_R2821-like"/>
</dbReference>
<dbReference type="Proteomes" id="UP000287247">
    <property type="component" value="Unassembled WGS sequence"/>
</dbReference>
<dbReference type="EMBL" id="BDQK01000001">
    <property type="protein sequence ID" value="GBF79336.1"/>
    <property type="molecule type" value="Genomic_DNA"/>
</dbReference>
<organism evidence="1 2">
    <name type="scientific">Aphanothece sacrum FPU1</name>
    <dbReference type="NCBI Taxonomy" id="1920663"/>
    <lineage>
        <taxon>Bacteria</taxon>
        <taxon>Bacillati</taxon>
        <taxon>Cyanobacteriota</taxon>
        <taxon>Cyanophyceae</taxon>
        <taxon>Oscillatoriophycideae</taxon>
        <taxon>Chroococcales</taxon>
        <taxon>Aphanothecaceae</taxon>
        <taxon>Aphanothece</taxon>
    </lineage>
</organism>
<dbReference type="SUPFAM" id="SSF53448">
    <property type="entry name" value="Nucleotide-diphospho-sugar transferases"/>
    <property type="match status" value="1"/>
</dbReference>
<name>A0A401IDM7_APHSA</name>
<dbReference type="InterPro" id="IPR029044">
    <property type="entry name" value="Nucleotide-diphossugar_trans"/>
</dbReference>
<reference evidence="2" key="1">
    <citation type="submission" date="2017-05" db="EMBL/GenBank/DDBJ databases">
        <title>Physiological properties and genetic analysis related to exopolysaccharide production of fresh-water unicellular cyanobacterium Aphanothece sacrum, Suizenji Nori, that has been cultured as a food source in Japan.</title>
        <authorList>
            <person name="Kanesaki Y."/>
            <person name="Yoshikawa S."/>
            <person name="Ohki K."/>
        </authorList>
    </citation>
    <scope>NUCLEOTIDE SEQUENCE [LARGE SCALE GENOMIC DNA]</scope>
    <source>
        <strain evidence="2">FPU1</strain>
    </source>
</reference>
<dbReference type="Gene3D" id="3.90.550.10">
    <property type="entry name" value="Spore Coat Polysaccharide Biosynthesis Protein SpsA, Chain A"/>
    <property type="match status" value="1"/>
</dbReference>
<dbReference type="AlphaFoldDB" id="A0A401IDM7"/>
<proteinExistence type="predicted"/>
<dbReference type="RefSeq" id="WP_124977925.1">
    <property type="nucleotide sequence ID" value="NZ_BDQK01000001.1"/>
</dbReference>
<evidence type="ECO:0008006" key="3">
    <source>
        <dbReference type="Google" id="ProtNLM"/>
    </source>
</evidence>
<dbReference type="NCBIfam" id="NF045582">
    <property type="entry name" value="Npun_R2823_gen"/>
    <property type="match status" value="1"/>
</dbReference>
<evidence type="ECO:0000313" key="2">
    <source>
        <dbReference type="Proteomes" id="UP000287247"/>
    </source>
</evidence>